<evidence type="ECO:0000313" key="1">
    <source>
        <dbReference type="EMBL" id="AKP51329.1"/>
    </source>
</evidence>
<dbReference type="RefSeq" id="WP_048641674.1">
    <property type="nucleotide sequence ID" value="NZ_CAXBGM010000171.1"/>
</dbReference>
<name>A0A0H4PAU8_9BACT</name>
<keyword evidence="2" id="KW-1185">Reference proteome</keyword>
<dbReference type="EMBL" id="CP012040">
    <property type="protein sequence ID" value="AKP51329.1"/>
    <property type="molecule type" value="Genomic_DNA"/>
</dbReference>
<evidence type="ECO:0000313" key="2">
    <source>
        <dbReference type="Proteomes" id="UP000036520"/>
    </source>
</evidence>
<dbReference type="KEGG" id="camu:CA2015_1902"/>
<proteinExistence type="predicted"/>
<protein>
    <submittedName>
        <fullName evidence="1">Uncharacterized protein</fullName>
    </submittedName>
</protein>
<sequence length="155" mass="18580">MKKVTSIILTYREALMHIWNTYYVIDQSVAGDFIFEVDKAFSLVEKGLFDSLVQAKIFDYAQEPDFKDCWDIYVVPRKRITQTKGGIKKGLYCEWKDYEFQNDDTIFKFNRLFDCDQEGEMKGEFVRVKPYNSQNERPFTDYLFKIDDVEFYIKN</sequence>
<gene>
    <name evidence="1" type="ORF">CA2015_1902</name>
</gene>
<dbReference type="AlphaFoldDB" id="A0A0H4PAU8"/>
<reference evidence="1 2" key="1">
    <citation type="submission" date="2015-07" db="EMBL/GenBank/DDBJ databases">
        <authorList>
            <person name="Kim K.M."/>
        </authorList>
    </citation>
    <scope>NUCLEOTIDE SEQUENCE [LARGE SCALE GENOMIC DNA]</scope>
    <source>
        <strain evidence="1 2">KCTC 12363</strain>
    </source>
</reference>
<accession>A0A0H4PAU8</accession>
<organism evidence="1 2">
    <name type="scientific">Cyclobacterium amurskyense</name>
    <dbReference type="NCBI Taxonomy" id="320787"/>
    <lineage>
        <taxon>Bacteria</taxon>
        <taxon>Pseudomonadati</taxon>
        <taxon>Bacteroidota</taxon>
        <taxon>Cytophagia</taxon>
        <taxon>Cytophagales</taxon>
        <taxon>Cyclobacteriaceae</taxon>
        <taxon>Cyclobacterium</taxon>
    </lineage>
</organism>
<dbReference type="Proteomes" id="UP000036520">
    <property type="component" value="Chromosome"/>
</dbReference>